<dbReference type="PANTHER" id="PTHR43103:SF5">
    <property type="entry name" value="4-EPIMERASE, PUTATIVE (AFU_ORTHOLOGUE AFUA_7G00360)-RELATED"/>
    <property type="match status" value="1"/>
</dbReference>
<comment type="caution">
    <text evidence="5">The sequence shown here is derived from an EMBL/GenBank/DDBJ whole genome shotgun (WGS) entry which is preliminary data.</text>
</comment>
<keyword evidence="3" id="KW-0520">NAD</keyword>
<dbReference type="STRING" id="1117702.AQZ52_01150"/>
<gene>
    <name evidence="5" type="ORF">AQZ52_01150</name>
</gene>
<dbReference type="EMBL" id="LLZS01000001">
    <property type="protein sequence ID" value="KUR73606.1"/>
    <property type="molecule type" value="Genomic_DNA"/>
</dbReference>
<dbReference type="Pfam" id="PF01370">
    <property type="entry name" value="Epimerase"/>
    <property type="match status" value="1"/>
</dbReference>
<evidence type="ECO:0000256" key="1">
    <source>
        <dbReference type="ARBA" id="ARBA00007637"/>
    </source>
</evidence>
<reference evidence="5 6" key="1">
    <citation type="submission" date="2015-10" db="EMBL/GenBank/DDBJ databases">
        <title>Draft genome sequence of Novosphingobium fuchskuhlense DSM 25065 isolated from a surface water sample of the southwest basin of Lake Grosse Fuchskuhle.</title>
        <authorList>
            <person name="Ruckert C."/>
            <person name="Winkler A."/>
            <person name="Glaeser J."/>
            <person name="Grossart H.-P."/>
            <person name="Kalinowski J."/>
            <person name="Glaeser S."/>
        </authorList>
    </citation>
    <scope>NUCLEOTIDE SEQUENCE [LARGE SCALE GENOMIC DNA]</scope>
    <source>
        <strain evidence="5 6">FNE08-7</strain>
    </source>
</reference>
<proteinExistence type="inferred from homology"/>
<dbReference type="InterPro" id="IPR001509">
    <property type="entry name" value="Epimerase_deHydtase"/>
</dbReference>
<accession>A0A117UZB1</accession>
<dbReference type="RefSeq" id="WP_067906123.1">
    <property type="nucleotide sequence ID" value="NZ_KQ954244.1"/>
</dbReference>
<evidence type="ECO:0000259" key="4">
    <source>
        <dbReference type="Pfam" id="PF01370"/>
    </source>
</evidence>
<evidence type="ECO:0000313" key="5">
    <source>
        <dbReference type="EMBL" id="KUR73606.1"/>
    </source>
</evidence>
<dbReference type="InterPro" id="IPR036291">
    <property type="entry name" value="NAD(P)-bd_dom_sf"/>
</dbReference>
<dbReference type="SUPFAM" id="SSF51735">
    <property type="entry name" value="NAD(P)-binding Rossmann-fold domains"/>
    <property type="match status" value="1"/>
</dbReference>
<dbReference type="CDD" id="cd08946">
    <property type="entry name" value="SDR_e"/>
    <property type="match status" value="1"/>
</dbReference>
<comment type="similarity">
    <text evidence="1">Belongs to the NAD(P)-dependent epimerase/dehydratase family.</text>
</comment>
<keyword evidence="6" id="KW-1185">Reference proteome</keyword>
<name>A0A117UZB1_9SPHN</name>
<evidence type="ECO:0000313" key="6">
    <source>
        <dbReference type="Proteomes" id="UP000058012"/>
    </source>
</evidence>
<dbReference type="PANTHER" id="PTHR43103">
    <property type="entry name" value="NUCLEOSIDE-DIPHOSPHATE-SUGAR EPIMERASE"/>
    <property type="match status" value="1"/>
</dbReference>
<feature type="domain" description="NAD-dependent epimerase/dehydratase" evidence="4">
    <location>
        <begin position="3"/>
        <end position="220"/>
    </location>
</feature>
<dbReference type="Gene3D" id="3.40.50.720">
    <property type="entry name" value="NAD(P)-binding Rossmann-like Domain"/>
    <property type="match status" value="1"/>
</dbReference>
<evidence type="ECO:0000256" key="2">
    <source>
        <dbReference type="ARBA" id="ARBA00023002"/>
    </source>
</evidence>
<keyword evidence="2" id="KW-0560">Oxidoreductase</keyword>
<dbReference type="GO" id="GO:0016491">
    <property type="term" value="F:oxidoreductase activity"/>
    <property type="evidence" value="ECO:0007669"/>
    <property type="project" value="UniProtKB-KW"/>
</dbReference>
<dbReference type="OrthoDB" id="9801056at2"/>
<dbReference type="AlphaFoldDB" id="A0A117UZB1"/>
<dbReference type="Proteomes" id="UP000058012">
    <property type="component" value="Unassembled WGS sequence"/>
</dbReference>
<evidence type="ECO:0000256" key="3">
    <source>
        <dbReference type="ARBA" id="ARBA00023027"/>
    </source>
</evidence>
<sequence length="282" mass="30167">MRIAVTGSSGKLGKVAVAALRAAGHRVTGFDIVSSVYGDDTVRLDCADFGAVMGALSGVDTAARRFDAVLHLAGIPKPGATTDEAAFRINVMGTYNVFSAAARLGIGRVVWASSETILGLPFSDPPQFAPIDETHPLLPNWSYALGKRLGETMADEFARWHGGLAIMSLRFSNVYVAEDYAVLPQIQADPASRRWNLWSYIDVEDAAEACRCALEASTTGHEALIIAAADNLIGRPSRELMAEYFPAVPLAEDLAGEAALLSSARAGELIAFQPRVSWRDRT</sequence>
<organism evidence="5 6">
    <name type="scientific">Novosphingobium fuchskuhlense</name>
    <dbReference type="NCBI Taxonomy" id="1117702"/>
    <lineage>
        <taxon>Bacteria</taxon>
        <taxon>Pseudomonadati</taxon>
        <taxon>Pseudomonadota</taxon>
        <taxon>Alphaproteobacteria</taxon>
        <taxon>Sphingomonadales</taxon>
        <taxon>Sphingomonadaceae</taxon>
        <taxon>Novosphingobium</taxon>
    </lineage>
</organism>
<protein>
    <recommendedName>
        <fullName evidence="4">NAD-dependent epimerase/dehydratase domain-containing protein</fullName>
    </recommendedName>
</protein>